<sequence>MSFSTEPSINPEPPMLKCVFLGANVQGLPSRGLLKSEGKYYLEISVDGDEGWSTRQLKTKESTLAWDADVDRHEFEQAATSMLEVTLCKHDSRRAAEEIGTAQLPVSTWLTTGAPLVRTGGRKDTRVIYVTLNLLKTEEDAPPSTVDTTIPQLVQQVQPEGSASPQQPAAHAVTTTRDARDQALEDAMNTASEWESLLNGLDAFASVTESMAEVNPFSKMASKVLSAASKVLSREDGG</sequence>
<accession>A0A167FHC7</accession>
<evidence type="ECO:0008006" key="4">
    <source>
        <dbReference type="Google" id="ProtNLM"/>
    </source>
</evidence>
<evidence type="ECO:0000256" key="1">
    <source>
        <dbReference type="SAM" id="MobiDB-lite"/>
    </source>
</evidence>
<keyword evidence="3" id="KW-1185">Reference proteome</keyword>
<dbReference type="EMBL" id="KV417395">
    <property type="protein sequence ID" value="KZO89490.1"/>
    <property type="molecule type" value="Genomic_DNA"/>
</dbReference>
<name>A0A167FHC7_CALVF</name>
<dbReference type="Proteomes" id="UP000076738">
    <property type="component" value="Unassembled WGS sequence"/>
</dbReference>
<evidence type="ECO:0000313" key="2">
    <source>
        <dbReference type="EMBL" id="KZO89490.1"/>
    </source>
</evidence>
<dbReference type="AlphaFoldDB" id="A0A167FHC7"/>
<organism evidence="2 3">
    <name type="scientific">Calocera viscosa (strain TUFC12733)</name>
    <dbReference type="NCBI Taxonomy" id="1330018"/>
    <lineage>
        <taxon>Eukaryota</taxon>
        <taxon>Fungi</taxon>
        <taxon>Dikarya</taxon>
        <taxon>Basidiomycota</taxon>
        <taxon>Agaricomycotina</taxon>
        <taxon>Dacrymycetes</taxon>
        <taxon>Dacrymycetales</taxon>
        <taxon>Dacrymycetaceae</taxon>
        <taxon>Calocera</taxon>
    </lineage>
</organism>
<proteinExistence type="predicted"/>
<protein>
    <recommendedName>
        <fullName evidence="4">C2 domain-containing protein</fullName>
    </recommendedName>
</protein>
<reference evidence="2 3" key="1">
    <citation type="journal article" date="2016" name="Mol. Biol. Evol.">
        <title>Comparative Genomics of Early-Diverging Mushroom-Forming Fungi Provides Insights into the Origins of Lignocellulose Decay Capabilities.</title>
        <authorList>
            <person name="Nagy L.G."/>
            <person name="Riley R."/>
            <person name="Tritt A."/>
            <person name="Adam C."/>
            <person name="Daum C."/>
            <person name="Floudas D."/>
            <person name="Sun H."/>
            <person name="Yadav J.S."/>
            <person name="Pangilinan J."/>
            <person name="Larsson K.H."/>
            <person name="Matsuura K."/>
            <person name="Barry K."/>
            <person name="Labutti K."/>
            <person name="Kuo R."/>
            <person name="Ohm R.A."/>
            <person name="Bhattacharya S.S."/>
            <person name="Shirouzu T."/>
            <person name="Yoshinaga Y."/>
            <person name="Martin F.M."/>
            <person name="Grigoriev I.V."/>
            <person name="Hibbett D.S."/>
        </authorList>
    </citation>
    <scope>NUCLEOTIDE SEQUENCE [LARGE SCALE GENOMIC DNA]</scope>
    <source>
        <strain evidence="2 3">TUFC12733</strain>
    </source>
</reference>
<feature type="region of interest" description="Disordered" evidence="1">
    <location>
        <begin position="159"/>
        <end position="178"/>
    </location>
</feature>
<evidence type="ECO:0000313" key="3">
    <source>
        <dbReference type="Proteomes" id="UP000076738"/>
    </source>
</evidence>
<gene>
    <name evidence="2" type="ORF">CALVIDRAFT_559184</name>
</gene>